<dbReference type="EMBL" id="SWJQ01000217">
    <property type="protein sequence ID" value="TRZ18579.1"/>
    <property type="molecule type" value="Genomic_DNA"/>
</dbReference>
<comment type="caution">
    <text evidence="1">The sequence shown here is derived from an EMBL/GenBank/DDBJ whole genome shotgun (WGS) entry which is preliminary data.</text>
</comment>
<evidence type="ECO:0000313" key="1">
    <source>
        <dbReference type="EMBL" id="TRZ18579.1"/>
    </source>
</evidence>
<name>A0A8K1GIX8_9PASS</name>
<reference evidence="1" key="1">
    <citation type="submission" date="2019-04" db="EMBL/GenBank/DDBJ databases">
        <title>Genome assembly of Zosterops borbonicus 15179.</title>
        <authorList>
            <person name="Leroy T."/>
            <person name="Anselmetti Y."/>
            <person name="Tilak M.-K."/>
            <person name="Nabholz B."/>
        </authorList>
    </citation>
    <scope>NUCLEOTIDE SEQUENCE</scope>
    <source>
        <strain evidence="1">HGM_15179</strain>
        <tissue evidence="1">Muscle</tissue>
    </source>
</reference>
<sequence length="88" mass="10458">MKICLLWHQNKPIERESYIMAIMRSSVVEYEGGREALETLCMWTDTRMSDKKGVEGCYEDWEKAGAVLQRLVLAEEVWWNVSWKKEEE</sequence>
<accession>A0A8K1GIX8</accession>
<proteinExistence type="predicted"/>
<keyword evidence="2" id="KW-1185">Reference proteome</keyword>
<dbReference type="AlphaFoldDB" id="A0A8K1GIX8"/>
<gene>
    <name evidence="1" type="ORF">HGM15179_008491</name>
</gene>
<evidence type="ECO:0000313" key="2">
    <source>
        <dbReference type="Proteomes" id="UP000796761"/>
    </source>
</evidence>
<organism evidence="1 2">
    <name type="scientific">Zosterops borbonicus</name>
    <dbReference type="NCBI Taxonomy" id="364589"/>
    <lineage>
        <taxon>Eukaryota</taxon>
        <taxon>Metazoa</taxon>
        <taxon>Chordata</taxon>
        <taxon>Craniata</taxon>
        <taxon>Vertebrata</taxon>
        <taxon>Euteleostomi</taxon>
        <taxon>Archelosauria</taxon>
        <taxon>Archosauria</taxon>
        <taxon>Dinosauria</taxon>
        <taxon>Saurischia</taxon>
        <taxon>Theropoda</taxon>
        <taxon>Coelurosauria</taxon>
        <taxon>Aves</taxon>
        <taxon>Neognathae</taxon>
        <taxon>Neoaves</taxon>
        <taxon>Telluraves</taxon>
        <taxon>Australaves</taxon>
        <taxon>Passeriformes</taxon>
        <taxon>Sylvioidea</taxon>
        <taxon>Zosteropidae</taxon>
        <taxon>Zosterops</taxon>
    </lineage>
</organism>
<protein>
    <submittedName>
        <fullName evidence="1">Uncharacterized protein</fullName>
    </submittedName>
</protein>
<dbReference type="Proteomes" id="UP000796761">
    <property type="component" value="Unassembled WGS sequence"/>
</dbReference>